<proteinExistence type="predicted"/>
<evidence type="ECO:0000256" key="1">
    <source>
        <dbReference type="SAM" id="MobiDB-lite"/>
    </source>
</evidence>
<dbReference type="EMBL" id="CP051180">
    <property type="protein sequence ID" value="QIZ77597.1"/>
    <property type="molecule type" value="Genomic_DNA"/>
</dbReference>
<protein>
    <submittedName>
        <fullName evidence="2">Uncharacterized protein</fullName>
    </submittedName>
</protein>
<feature type="region of interest" description="Disordered" evidence="1">
    <location>
        <begin position="1"/>
        <end position="43"/>
    </location>
</feature>
<keyword evidence="3" id="KW-1185">Reference proteome</keyword>
<evidence type="ECO:0000313" key="2">
    <source>
        <dbReference type="EMBL" id="QIZ77597.1"/>
    </source>
</evidence>
<dbReference type="Proteomes" id="UP000501602">
    <property type="component" value="Chromosome"/>
</dbReference>
<dbReference type="RefSeq" id="WP_168660856.1">
    <property type="nucleotide sequence ID" value="NZ_CP051180.1"/>
</dbReference>
<name>A0A6H1UER6_9GAMM</name>
<reference evidence="2 3" key="1">
    <citation type="submission" date="2020-04" db="EMBL/GenBank/DDBJ databases">
        <title>Ferrimonas sp. S7 isolated from sea water.</title>
        <authorList>
            <person name="Bae S.S."/>
            <person name="Baek K."/>
        </authorList>
    </citation>
    <scope>NUCLEOTIDE SEQUENCE [LARGE SCALE GENOMIC DNA]</scope>
    <source>
        <strain evidence="2 3">S7</strain>
    </source>
</reference>
<feature type="region of interest" description="Disordered" evidence="1">
    <location>
        <begin position="74"/>
        <end position="100"/>
    </location>
</feature>
<feature type="compositionally biased region" description="Polar residues" evidence="1">
    <location>
        <begin position="1"/>
        <end position="32"/>
    </location>
</feature>
<dbReference type="AlphaFoldDB" id="A0A6H1UER6"/>
<dbReference type="KEGG" id="fes:HER31_12250"/>
<feature type="compositionally biased region" description="Low complexity" evidence="1">
    <location>
        <begin position="33"/>
        <end position="43"/>
    </location>
</feature>
<organism evidence="2 3">
    <name type="scientific">Ferrimonas lipolytica</name>
    <dbReference type="NCBI Taxonomy" id="2724191"/>
    <lineage>
        <taxon>Bacteria</taxon>
        <taxon>Pseudomonadati</taxon>
        <taxon>Pseudomonadota</taxon>
        <taxon>Gammaproteobacteria</taxon>
        <taxon>Alteromonadales</taxon>
        <taxon>Ferrimonadaceae</taxon>
        <taxon>Ferrimonas</taxon>
    </lineage>
</organism>
<sequence length="155" mass="16149">MINSVSSSTYSQMQPTRQTETPMSDEQKQLVTDTLSNYDSDNLSSSDAIAITEAFAEAGINPSQELATMMTDTGFDAASIGDQAKAGNPPPPPPSSSETVASLDISDEMATELSSLLDSYASGTLSDEAKAETLTSIQAIFAQTAPENGLVDVTA</sequence>
<evidence type="ECO:0000313" key="3">
    <source>
        <dbReference type="Proteomes" id="UP000501602"/>
    </source>
</evidence>
<accession>A0A6H1UER6</accession>
<gene>
    <name evidence="2" type="ORF">HER31_12250</name>
</gene>